<comment type="caution">
    <text evidence="1">The sequence shown here is derived from an EMBL/GenBank/DDBJ whole genome shotgun (WGS) entry which is preliminary data.</text>
</comment>
<keyword evidence="2" id="KW-1185">Reference proteome</keyword>
<organism evidence="1 2">
    <name type="scientific">Chrysochromulina tobinii</name>
    <dbReference type="NCBI Taxonomy" id="1460289"/>
    <lineage>
        <taxon>Eukaryota</taxon>
        <taxon>Haptista</taxon>
        <taxon>Haptophyta</taxon>
        <taxon>Prymnesiophyceae</taxon>
        <taxon>Prymnesiales</taxon>
        <taxon>Chrysochromulinaceae</taxon>
        <taxon>Chrysochromulina</taxon>
    </lineage>
</organism>
<dbReference type="AlphaFoldDB" id="A0A0M0JUY0"/>
<dbReference type="Proteomes" id="UP000037460">
    <property type="component" value="Unassembled WGS sequence"/>
</dbReference>
<evidence type="ECO:0000313" key="2">
    <source>
        <dbReference type="Proteomes" id="UP000037460"/>
    </source>
</evidence>
<name>A0A0M0JUY0_9EUKA</name>
<proteinExistence type="predicted"/>
<reference evidence="2" key="1">
    <citation type="journal article" date="2015" name="PLoS Genet.">
        <title>Genome Sequence and Transcriptome Analyses of Chrysochromulina tobin: Metabolic Tools for Enhanced Algal Fitness in the Prominent Order Prymnesiales (Haptophyceae).</title>
        <authorList>
            <person name="Hovde B.T."/>
            <person name="Deodato C.R."/>
            <person name="Hunsperger H.M."/>
            <person name="Ryken S.A."/>
            <person name="Yost W."/>
            <person name="Jha R.K."/>
            <person name="Patterson J."/>
            <person name="Monnat R.J. Jr."/>
            <person name="Barlow S.B."/>
            <person name="Starkenburg S.R."/>
            <person name="Cattolico R.A."/>
        </authorList>
    </citation>
    <scope>NUCLEOTIDE SEQUENCE</scope>
    <source>
        <strain evidence="2">CCMP291</strain>
    </source>
</reference>
<gene>
    <name evidence="1" type="ORF">Ctob_006292</name>
</gene>
<dbReference type="EMBL" id="JWZX01002244">
    <property type="protein sequence ID" value="KOO30350.1"/>
    <property type="molecule type" value="Genomic_DNA"/>
</dbReference>
<protein>
    <submittedName>
        <fullName evidence="1">Uncharacterized protein</fullName>
    </submittedName>
</protein>
<evidence type="ECO:0000313" key="1">
    <source>
        <dbReference type="EMBL" id="KOO30350.1"/>
    </source>
</evidence>
<accession>A0A0M0JUY0</accession>
<sequence>MPGDQGGAVAAGYLNLAAFAKGCFSTDGFGGFVDVMTIAGIQ</sequence>